<evidence type="ECO:0000313" key="2">
    <source>
        <dbReference type="EMBL" id="JAD80234.1"/>
    </source>
</evidence>
<accession>A0A0A9CV82</accession>
<dbReference type="AlphaFoldDB" id="A0A0A9CV82"/>
<reference evidence="2" key="1">
    <citation type="submission" date="2014-09" db="EMBL/GenBank/DDBJ databases">
        <authorList>
            <person name="Magalhaes I.L.F."/>
            <person name="Oliveira U."/>
            <person name="Santos F.R."/>
            <person name="Vidigal T.H.D.A."/>
            <person name="Brescovit A.D."/>
            <person name="Santos A.J."/>
        </authorList>
    </citation>
    <scope>NUCLEOTIDE SEQUENCE</scope>
    <source>
        <tissue evidence="2">Shoot tissue taken approximately 20 cm above the soil surface</tissue>
    </source>
</reference>
<dbReference type="EMBL" id="GBRH01217661">
    <property type="protein sequence ID" value="JAD80234.1"/>
    <property type="molecule type" value="Transcribed_RNA"/>
</dbReference>
<feature type="compositionally biased region" description="Basic and acidic residues" evidence="1">
    <location>
        <begin position="19"/>
        <end position="30"/>
    </location>
</feature>
<proteinExistence type="predicted"/>
<evidence type="ECO:0000256" key="1">
    <source>
        <dbReference type="SAM" id="MobiDB-lite"/>
    </source>
</evidence>
<sequence>MMVRRILSNMSGSSTLRPLDTDKNRREILQ</sequence>
<reference evidence="2" key="2">
    <citation type="journal article" date="2015" name="Data Brief">
        <title>Shoot transcriptome of the giant reed, Arundo donax.</title>
        <authorList>
            <person name="Barrero R.A."/>
            <person name="Guerrero F.D."/>
            <person name="Moolhuijzen P."/>
            <person name="Goolsby J.A."/>
            <person name="Tidwell J."/>
            <person name="Bellgard S.E."/>
            <person name="Bellgard M.I."/>
        </authorList>
    </citation>
    <scope>NUCLEOTIDE SEQUENCE</scope>
    <source>
        <tissue evidence="2">Shoot tissue taken approximately 20 cm above the soil surface</tissue>
    </source>
</reference>
<protein>
    <submittedName>
        <fullName evidence="2">Uncharacterized protein</fullName>
    </submittedName>
</protein>
<feature type="region of interest" description="Disordered" evidence="1">
    <location>
        <begin position="1"/>
        <end position="30"/>
    </location>
</feature>
<name>A0A0A9CV82_ARUDO</name>
<organism evidence="2">
    <name type="scientific">Arundo donax</name>
    <name type="common">Giant reed</name>
    <name type="synonym">Donax arundinaceus</name>
    <dbReference type="NCBI Taxonomy" id="35708"/>
    <lineage>
        <taxon>Eukaryota</taxon>
        <taxon>Viridiplantae</taxon>
        <taxon>Streptophyta</taxon>
        <taxon>Embryophyta</taxon>
        <taxon>Tracheophyta</taxon>
        <taxon>Spermatophyta</taxon>
        <taxon>Magnoliopsida</taxon>
        <taxon>Liliopsida</taxon>
        <taxon>Poales</taxon>
        <taxon>Poaceae</taxon>
        <taxon>PACMAD clade</taxon>
        <taxon>Arundinoideae</taxon>
        <taxon>Arundineae</taxon>
        <taxon>Arundo</taxon>
    </lineage>
</organism>